<comment type="cofactor">
    <cofactor evidence="1">
        <name>Fe(2+)</name>
        <dbReference type="ChEBI" id="CHEBI:29033"/>
    </cofactor>
</comment>
<gene>
    <name evidence="6" type="ORF">GCM10010315_40080</name>
</gene>
<evidence type="ECO:0000256" key="1">
    <source>
        <dbReference type="ARBA" id="ARBA00001954"/>
    </source>
</evidence>
<sequence>MTLLAAPAARGRLAHHLVNLRQPDLVASVQRRLQKDGLVVVDGLTTPRAVASFADRFMRRSRVDEPHGLHEIRPTGRHHLRADSVDLTRAPMRLHTAGARLKHPPRLLLVVCARPADTGGDTLLVDGQDLLSELARRRPGDLGPLTRRTTMRTAPRIYAPVFRLSPAGRCVLRLPSGRGVSWSPAARRRLLNLEVAVERTRRRLSLAPGQGYLLDNWRWAHGRLTFAGERLLYRAEGDPTFRMPAGFPTWVEAT</sequence>
<dbReference type="PANTHER" id="PTHR10696:SF56">
    <property type="entry name" value="TAUD_TFDA-LIKE DOMAIN-CONTAINING PROTEIN"/>
    <property type="match status" value="1"/>
</dbReference>
<keyword evidence="4" id="KW-0045">Antibiotic biosynthesis</keyword>
<evidence type="ECO:0000256" key="2">
    <source>
        <dbReference type="ARBA" id="ARBA00023002"/>
    </source>
</evidence>
<evidence type="ECO:0000259" key="5">
    <source>
        <dbReference type="Pfam" id="PF02668"/>
    </source>
</evidence>
<evidence type="ECO:0000256" key="4">
    <source>
        <dbReference type="ARBA" id="ARBA00023194"/>
    </source>
</evidence>
<evidence type="ECO:0000313" key="7">
    <source>
        <dbReference type="Proteomes" id="UP001500886"/>
    </source>
</evidence>
<protein>
    <recommendedName>
        <fullName evidence="5">TauD/TfdA-like domain-containing protein</fullName>
    </recommendedName>
</protein>
<dbReference type="Pfam" id="PF02668">
    <property type="entry name" value="TauD"/>
    <property type="match status" value="1"/>
</dbReference>
<dbReference type="PANTHER" id="PTHR10696">
    <property type="entry name" value="GAMMA-BUTYROBETAINE HYDROXYLASE-RELATED"/>
    <property type="match status" value="1"/>
</dbReference>
<reference evidence="7" key="1">
    <citation type="journal article" date="2019" name="Int. J. Syst. Evol. Microbiol.">
        <title>The Global Catalogue of Microorganisms (GCM) 10K type strain sequencing project: providing services to taxonomists for standard genome sequencing and annotation.</title>
        <authorList>
            <consortium name="The Broad Institute Genomics Platform"/>
            <consortium name="The Broad Institute Genome Sequencing Center for Infectious Disease"/>
            <person name="Wu L."/>
            <person name="Ma J."/>
        </authorList>
    </citation>
    <scope>NUCLEOTIDE SEQUENCE [LARGE SCALE GENOMIC DNA]</scope>
    <source>
        <strain evidence="7">JCM 4542</strain>
    </source>
</reference>
<comment type="caution">
    <text evidence="6">The sequence shown here is derived from an EMBL/GenBank/DDBJ whole genome shotgun (WGS) entry which is preliminary data.</text>
</comment>
<dbReference type="InterPro" id="IPR042098">
    <property type="entry name" value="TauD-like_sf"/>
</dbReference>
<dbReference type="InterPro" id="IPR003819">
    <property type="entry name" value="TauD/TfdA-like"/>
</dbReference>
<proteinExistence type="predicted"/>
<dbReference type="RefSeq" id="WP_344436748.1">
    <property type="nucleotide sequence ID" value="NZ_BAAASL010000015.1"/>
</dbReference>
<evidence type="ECO:0000256" key="3">
    <source>
        <dbReference type="ARBA" id="ARBA00023004"/>
    </source>
</evidence>
<dbReference type="Gene3D" id="3.60.130.10">
    <property type="entry name" value="Clavaminate synthase-like"/>
    <property type="match status" value="1"/>
</dbReference>
<dbReference type="InterPro" id="IPR050411">
    <property type="entry name" value="AlphaKG_dependent_hydroxylases"/>
</dbReference>
<evidence type="ECO:0000313" key="6">
    <source>
        <dbReference type="EMBL" id="GAA2720228.1"/>
    </source>
</evidence>
<name>A0ABP6GAH7_9ACTN</name>
<dbReference type="Proteomes" id="UP001500886">
    <property type="component" value="Unassembled WGS sequence"/>
</dbReference>
<keyword evidence="2" id="KW-0560">Oxidoreductase</keyword>
<dbReference type="SUPFAM" id="SSF51197">
    <property type="entry name" value="Clavaminate synthase-like"/>
    <property type="match status" value="1"/>
</dbReference>
<dbReference type="EMBL" id="BAAASL010000015">
    <property type="protein sequence ID" value="GAA2720228.1"/>
    <property type="molecule type" value="Genomic_DNA"/>
</dbReference>
<keyword evidence="7" id="KW-1185">Reference proteome</keyword>
<feature type="domain" description="TauD/TfdA-like" evidence="5">
    <location>
        <begin position="19"/>
        <end position="235"/>
    </location>
</feature>
<accession>A0ABP6GAH7</accession>
<keyword evidence="3" id="KW-0408">Iron</keyword>
<organism evidence="6 7">
    <name type="scientific">Streptomyces luteosporeus</name>
    <dbReference type="NCBI Taxonomy" id="173856"/>
    <lineage>
        <taxon>Bacteria</taxon>
        <taxon>Bacillati</taxon>
        <taxon>Actinomycetota</taxon>
        <taxon>Actinomycetes</taxon>
        <taxon>Kitasatosporales</taxon>
        <taxon>Streptomycetaceae</taxon>
        <taxon>Streptomyces</taxon>
    </lineage>
</organism>